<name>A0A3B0UBI7_9ZZZZ</name>
<dbReference type="EMBL" id="UOEP01000202">
    <property type="protein sequence ID" value="VAW23872.1"/>
    <property type="molecule type" value="Genomic_DNA"/>
</dbReference>
<reference evidence="6" key="1">
    <citation type="submission" date="2018-06" db="EMBL/GenBank/DDBJ databases">
        <authorList>
            <person name="Zhirakovskaya E."/>
        </authorList>
    </citation>
    <scope>NUCLEOTIDE SEQUENCE</scope>
</reference>
<feature type="transmembrane region" description="Helical" evidence="4">
    <location>
        <begin position="98"/>
        <end position="116"/>
    </location>
</feature>
<evidence type="ECO:0000256" key="1">
    <source>
        <dbReference type="ARBA" id="ARBA00023015"/>
    </source>
</evidence>
<dbReference type="Gene3D" id="1.10.10.60">
    <property type="entry name" value="Homeodomain-like"/>
    <property type="match status" value="2"/>
</dbReference>
<keyword evidence="3" id="KW-0804">Transcription</keyword>
<evidence type="ECO:0000313" key="6">
    <source>
        <dbReference type="EMBL" id="VAW23872.1"/>
    </source>
</evidence>
<feature type="transmembrane region" description="Helical" evidence="4">
    <location>
        <begin position="222"/>
        <end position="239"/>
    </location>
</feature>
<dbReference type="InterPro" id="IPR018062">
    <property type="entry name" value="HTH_AraC-typ_CS"/>
</dbReference>
<feature type="transmembrane region" description="Helical" evidence="4">
    <location>
        <begin position="34"/>
        <end position="53"/>
    </location>
</feature>
<dbReference type="SMART" id="SM00342">
    <property type="entry name" value="HTH_ARAC"/>
    <property type="match status" value="1"/>
</dbReference>
<dbReference type="PROSITE" id="PS00041">
    <property type="entry name" value="HTH_ARAC_FAMILY_1"/>
    <property type="match status" value="1"/>
</dbReference>
<dbReference type="PROSITE" id="PS01124">
    <property type="entry name" value="HTH_ARAC_FAMILY_2"/>
    <property type="match status" value="1"/>
</dbReference>
<dbReference type="Pfam" id="PF12833">
    <property type="entry name" value="HTH_18"/>
    <property type="match status" value="1"/>
</dbReference>
<dbReference type="GO" id="GO:0043565">
    <property type="term" value="F:sequence-specific DNA binding"/>
    <property type="evidence" value="ECO:0007669"/>
    <property type="project" value="InterPro"/>
</dbReference>
<feature type="domain" description="HTH araC/xylS-type" evidence="5">
    <location>
        <begin position="275"/>
        <end position="379"/>
    </location>
</feature>
<feature type="transmembrane region" description="Helical" evidence="4">
    <location>
        <begin position="148"/>
        <end position="168"/>
    </location>
</feature>
<keyword evidence="4" id="KW-1133">Transmembrane helix</keyword>
<keyword evidence="1" id="KW-0805">Transcription regulation</keyword>
<keyword evidence="2" id="KW-0238">DNA-binding</keyword>
<dbReference type="GO" id="GO:0003700">
    <property type="term" value="F:DNA-binding transcription factor activity"/>
    <property type="evidence" value="ECO:0007669"/>
    <property type="project" value="InterPro"/>
</dbReference>
<accession>A0A3B0UBI7</accession>
<feature type="transmembrane region" description="Helical" evidence="4">
    <location>
        <begin position="65"/>
        <end position="86"/>
    </location>
</feature>
<keyword evidence="4" id="KW-0472">Membrane</keyword>
<sequence>MVKDLIIYTPMYVTLFWAVVLLSSKSSINRAKHFLGVFMILAFFVYLSHAVYFKKHNEVFSYFDPVYILASLSVFPLYYWYIKLLTVDTEVYLKNLRLLLPALVFSFAVLVIYWLMSRQERMIYVDKFLLNEDINADETFLVKVQEGIFILSRLVFTFQVVFFLIYGSRLVVRYNQRIANFYSNLESKTIVWVNLLLLSFVITSLMSIVFNLVGRSVFFDSPYLLTIPSVVFSGLLFLIGMQGYMQNHTVVDLVIDEKQYSGDNLRKGNREKLKEKLLELFDKEEVYKNPELKITQVCRRLATNRTYVSNLINNEFKCTFSDYVNGYRIGEAKKLLKDNKLRTYSLNYISERVGFGSLNSFIRIFKRHEGVTPGRFRDLKKFT</sequence>
<dbReference type="AlphaFoldDB" id="A0A3B0UBI7"/>
<dbReference type="PANTHER" id="PTHR43280">
    <property type="entry name" value="ARAC-FAMILY TRANSCRIPTIONAL REGULATOR"/>
    <property type="match status" value="1"/>
</dbReference>
<feature type="transmembrane region" description="Helical" evidence="4">
    <location>
        <begin position="6"/>
        <end position="22"/>
    </location>
</feature>
<gene>
    <name evidence="6" type="ORF">MNBD_BACTEROID01-2410</name>
</gene>
<dbReference type="InterPro" id="IPR009057">
    <property type="entry name" value="Homeodomain-like_sf"/>
</dbReference>
<evidence type="ECO:0000256" key="4">
    <source>
        <dbReference type="SAM" id="Phobius"/>
    </source>
</evidence>
<feature type="transmembrane region" description="Helical" evidence="4">
    <location>
        <begin position="189"/>
        <end position="210"/>
    </location>
</feature>
<protein>
    <recommendedName>
        <fullName evidence="5">HTH araC/xylS-type domain-containing protein</fullName>
    </recommendedName>
</protein>
<dbReference type="SUPFAM" id="SSF46689">
    <property type="entry name" value="Homeodomain-like"/>
    <property type="match status" value="1"/>
</dbReference>
<evidence type="ECO:0000256" key="2">
    <source>
        <dbReference type="ARBA" id="ARBA00023125"/>
    </source>
</evidence>
<dbReference type="InterPro" id="IPR018060">
    <property type="entry name" value="HTH_AraC"/>
</dbReference>
<proteinExistence type="predicted"/>
<evidence type="ECO:0000259" key="5">
    <source>
        <dbReference type="PROSITE" id="PS01124"/>
    </source>
</evidence>
<keyword evidence="4" id="KW-0812">Transmembrane</keyword>
<organism evidence="6">
    <name type="scientific">hydrothermal vent metagenome</name>
    <dbReference type="NCBI Taxonomy" id="652676"/>
    <lineage>
        <taxon>unclassified sequences</taxon>
        <taxon>metagenomes</taxon>
        <taxon>ecological metagenomes</taxon>
    </lineage>
</organism>
<evidence type="ECO:0000256" key="3">
    <source>
        <dbReference type="ARBA" id="ARBA00023163"/>
    </source>
</evidence>
<dbReference type="PANTHER" id="PTHR43280:SF2">
    <property type="entry name" value="HTH-TYPE TRANSCRIPTIONAL REGULATOR EXSA"/>
    <property type="match status" value="1"/>
</dbReference>